<reference evidence="3 4" key="1">
    <citation type="submission" date="2021-02" db="EMBL/GenBank/DDBJ databases">
        <title>Plant Genome Project.</title>
        <authorList>
            <person name="Zhang R.-G."/>
        </authorList>
    </citation>
    <scope>NUCLEOTIDE SEQUENCE [LARGE SCALE GENOMIC DNA]</scope>
    <source>
        <tissue evidence="3">Leaves</tissue>
    </source>
</reference>
<keyword evidence="1" id="KW-0863">Zinc-finger</keyword>
<dbReference type="Pfam" id="PF13639">
    <property type="entry name" value="zf-RING_2"/>
    <property type="match status" value="1"/>
</dbReference>
<comment type="caution">
    <text evidence="3">The sequence shown here is derived from an EMBL/GenBank/DDBJ whole genome shotgun (WGS) entry which is preliminary data.</text>
</comment>
<dbReference type="SMART" id="SM00184">
    <property type="entry name" value="RING"/>
    <property type="match status" value="1"/>
</dbReference>
<dbReference type="Gene3D" id="3.30.40.10">
    <property type="entry name" value="Zinc/RING finger domain, C3HC4 (zinc finger)"/>
    <property type="match status" value="1"/>
</dbReference>
<dbReference type="PANTHER" id="PTHR45676">
    <property type="entry name" value="RING-H2 FINGER PROTEIN ATL51-RELATED"/>
    <property type="match status" value="1"/>
</dbReference>
<evidence type="ECO:0000313" key="3">
    <source>
        <dbReference type="EMBL" id="KAH7548079.1"/>
    </source>
</evidence>
<accession>A0ABQ8H452</accession>
<dbReference type="InterPro" id="IPR001841">
    <property type="entry name" value="Znf_RING"/>
</dbReference>
<dbReference type="PROSITE" id="PS50089">
    <property type="entry name" value="ZF_RING_2"/>
    <property type="match status" value="1"/>
</dbReference>
<organism evidence="3 4">
    <name type="scientific">Xanthoceras sorbifolium</name>
    <dbReference type="NCBI Taxonomy" id="99658"/>
    <lineage>
        <taxon>Eukaryota</taxon>
        <taxon>Viridiplantae</taxon>
        <taxon>Streptophyta</taxon>
        <taxon>Embryophyta</taxon>
        <taxon>Tracheophyta</taxon>
        <taxon>Spermatophyta</taxon>
        <taxon>Magnoliopsida</taxon>
        <taxon>eudicotyledons</taxon>
        <taxon>Gunneridae</taxon>
        <taxon>Pentapetalae</taxon>
        <taxon>rosids</taxon>
        <taxon>malvids</taxon>
        <taxon>Sapindales</taxon>
        <taxon>Sapindaceae</taxon>
        <taxon>Xanthoceroideae</taxon>
        <taxon>Xanthoceras</taxon>
    </lineage>
</organism>
<evidence type="ECO:0000313" key="4">
    <source>
        <dbReference type="Proteomes" id="UP000827721"/>
    </source>
</evidence>
<dbReference type="Proteomes" id="UP000827721">
    <property type="component" value="Unassembled WGS sequence"/>
</dbReference>
<keyword evidence="4" id="KW-1185">Reference proteome</keyword>
<name>A0ABQ8H452_9ROSI</name>
<proteinExistence type="predicted"/>
<evidence type="ECO:0000256" key="1">
    <source>
        <dbReference type="PROSITE-ProRule" id="PRU00175"/>
    </source>
</evidence>
<dbReference type="SUPFAM" id="SSF57850">
    <property type="entry name" value="RING/U-box"/>
    <property type="match status" value="1"/>
</dbReference>
<gene>
    <name evidence="3" type="ORF">JRO89_XS14G0063700</name>
</gene>
<dbReference type="EMBL" id="JAFEMO010000014">
    <property type="protein sequence ID" value="KAH7548079.1"/>
    <property type="molecule type" value="Genomic_DNA"/>
</dbReference>
<keyword evidence="1" id="KW-0479">Metal-binding</keyword>
<sequence length="205" mass="22884">MAVSKKTITIDHGVDDTTSVSVVHWYHCCCCCSSLRGAYCHSRQPLPQDPVGKLRELGQFINEAIPTYKFHRNSIGLGSDSTVSRVLTKSNLFRYDLLSGSICSKCNNVGGLALDSTVSRGFNSNSSLISFEYDHPLGERDTTCSICLREFEDGDDVRVLPECKHEYHVHCIDEWLCSHSTCPICRANTPVEHTSGTIRFDFRSL</sequence>
<feature type="domain" description="RING-type" evidence="2">
    <location>
        <begin position="144"/>
        <end position="186"/>
    </location>
</feature>
<evidence type="ECO:0000259" key="2">
    <source>
        <dbReference type="PROSITE" id="PS50089"/>
    </source>
</evidence>
<keyword evidence="1" id="KW-0862">Zinc</keyword>
<dbReference type="InterPro" id="IPR013083">
    <property type="entry name" value="Znf_RING/FYVE/PHD"/>
</dbReference>
<protein>
    <recommendedName>
        <fullName evidence="2">RING-type domain-containing protein</fullName>
    </recommendedName>
</protein>